<dbReference type="EMBL" id="JAKGSI010000002">
    <property type="protein sequence ID" value="MCF4006380.1"/>
    <property type="molecule type" value="Genomic_DNA"/>
</dbReference>
<comment type="similarity">
    <text evidence="1 2">Belongs to the UPF0102 family.</text>
</comment>
<proteinExistence type="inferred from homology"/>
<organism evidence="3 4">
    <name type="scientific">Corynebacterium uropygiale</name>
    <dbReference type="NCBI Taxonomy" id="1775911"/>
    <lineage>
        <taxon>Bacteria</taxon>
        <taxon>Bacillati</taxon>
        <taxon>Actinomycetota</taxon>
        <taxon>Actinomycetes</taxon>
        <taxon>Mycobacteriales</taxon>
        <taxon>Corynebacteriaceae</taxon>
        <taxon>Corynebacterium</taxon>
    </lineage>
</organism>
<protein>
    <recommendedName>
        <fullName evidence="2">UPF0102 protein L1O03_04185</fullName>
    </recommendedName>
</protein>
<evidence type="ECO:0000256" key="1">
    <source>
        <dbReference type="ARBA" id="ARBA00006738"/>
    </source>
</evidence>
<dbReference type="InterPro" id="IPR003509">
    <property type="entry name" value="UPF0102_YraN-like"/>
</dbReference>
<reference evidence="3" key="1">
    <citation type="submission" date="2022-01" db="EMBL/GenBank/DDBJ databases">
        <title>Corynebacterium sp. nov isolated from isolated from the feces of the greater white-fronted geese (Anser albifrons) at Poyang Lake, PR China.</title>
        <authorList>
            <person name="Liu Q."/>
        </authorList>
    </citation>
    <scope>NUCLEOTIDE SEQUENCE</scope>
    <source>
        <strain evidence="3">JCM 32435</strain>
    </source>
</reference>
<dbReference type="CDD" id="cd20736">
    <property type="entry name" value="PoNe_Nuclease"/>
    <property type="match status" value="1"/>
</dbReference>
<comment type="caution">
    <text evidence="3">The sequence shown here is derived from an EMBL/GenBank/DDBJ whole genome shotgun (WGS) entry which is preliminary data.</text>
</comment>
<dbReference type="PANTHER" id="PTHR34039:SF1">
    <property type="entry name" value="UPF0102 PROTEIN YRAN"/>
    <property type="match status" value="1"/>
</dbReference>
<dbReference type="GO" id="GO:0003676">
    <property type="term" value="F:nucleic acid binding"/>
    <property type="evidence" value="ECO:0007669"/>
    <property type="project" value="InterPro"/>
</dbReference>
<evidence type="ECO:0000256" key="2">
    <source>
        <dbReference type="HAMAP-Rule" id="MF_00048"/>
    </source>
</evidence>
<evidence type="ECO:0000313" key="4">
    <source>
        <dbReference type="Proteomes" id="UP001139336"/>
    </source>
</evidence>
<accession>A0A9X1TXQ4</accession>
<sequence length="124" mass="13901">MATDHHRRASQKRRTLAAQGEDAAARWYRRRGAQILQRNVRYPVGEIDLIVREPSGDTVFVEVKTRSSEAFGAAESVTAWKLVKMRRAMSRWLSENPAGSVRIDVVSIVDGTLRVYQGVDDAAC</sequence>
<dbReference type="RefSeq" id="WP_236118185.1">
    <property type="nucleotide sequence ID" value="NZ_JAKGSI010000002.1"/>
</dbReference>
<dbReference type="NCBIfam" id="NF009154">
    <property type="entry name" value="PRK12497.3-3"/>
    <property type="match status" value="1"/>
</dbReference>
<name>A0A9X1TXQ4_9CORY</name>
<keyword evidence="4" id="KW-1185">Reference proteome</keyword>
<dbReference type="HAMAP" id="MF_00048">
    <property type="entry name" value="UPF0102"/>
    <property type="match status" value="1"/>
</dbReference>
<dbReference type="SUPFAM" id="SSF52980">
    <property type="entry name" value="Restriction endonuclease-like"/>
    <property type="match status" value="1"/>
</dbReference>
<dbReference type="AlphaFoldDB" id="A0A9X1TXQ4"/>
<evidence type="ECO:0000313" key="3">
    <source>
        <dbReference type="EMBL" id="MCF4006380.1"/>
    </source>
</evidence>
<dbReference type="Pfam" id="PF02021">
    <property type="entry name" value="UPF0102"/>
    <property type="match status" value="1"/>
</dbReference>
<dbReference type="InterPro" id="IPR011335">
    <property type="entry name" value="Restrct_endonuc-II-like"/>
</dbReference>
<dbReference type="InterPro" id="IPR011856">
    <property type="entry name" value="tRNA_endonuc-like_dom_sf"/>
</dbReference>
<gene>
    <name evidence="3" type="ORF">L1O03_04185</name>
</gene>
<dbReference type="PANTHER" id="PTHR34039">
    <property type="entry name" value="UPF0102 PROTEIN YRAN"/>
    <property type="match status" value="1"/>
</dbReference>
<dbReference type="Proteomes" id="UP001139336">
    <property type="component" value="Unassembled WGS sequence"/>
</dbReference>
<dbReference type="Gene3D" id="3.40.1350.10">
    <property type="match status" value="1"/>
</dbReference>